<dbReference type="GO" id="GO:0005506">
    <property type="term" value="F:iron ion binding"/>
    <property type="evidence" value="ECO:0007669"/>
    <property type="project" value="InterPro"/>
</dbReference>
<evidence type="ECO:0000256" key="4">
    <source>
        <dbReference type="ARBA" id="ARBA00023002"/>
    </source>
</evidence>
<dbReference type="OMA" id="CAGDLFP"/>
<dbReference type="FunCoup" id="A0A1D6J2H9">
    <property type="interactions" value="283"/>
</dbReference>
<comment type="similarity">
    <text evidence="1 8">Belongs to the cytochrome P450 family.</text>
</comment>
<dbReference type="SUPFAM" id="SSF48264">
    <property type="entry name" value="Cytochrome P450"/>
    <property type="match status" value="1"/>
</dbReference>
<evidence type="ECO:0000256" key="3">
    <source>
        <dbReference type="ARBA" id="ARBA00022723"/>
    </source>
</evidence>
<dbReference type="GO" id="GO:0020037">
    <property type="term" value="F:heme binding"/>
    <property type="evidence" value="ECO:0007669"/>
    <property type="project" value="InterPro"/>
</dbReference>
<keyword evidence="4 8" id="KW-0560">Oxidoreductase</keyword>
<dbReference type="EMBL" id="CM000786">
    <property type="protein sequence ID" value="AQK42246.1"/>
    <property type="molecule type" value="Genomic_DNA"/>
</dbReference>
<keyword evidence="6 8" id="KW-0503">Monooxygenase</keyword>
<dbReference type="PANTHER" id="PTHR47955:SF8">
    <property type="entry name" value="CYTOCHROME P450 71D11-LIKE"/>
    <property type="match status" value="1"/>
</dbReference>
<accession>A0A1D6J2H9</accession>
<dbReference type="ExpressionAtlas" id="A0A1D6J2H9">
    <property type="expression patterns" value="baseline and differential"/>
</dbReference>
<dbReference type="PANTHER" id="PTHR47955">
    <property type="entry name" value="CYTOCHROME P450 FAMILY 71 PROTEIN"/>
    <property type="match status" value="1"/>
</dbReference>
<dbReference type="GO" id="GO:0004497">
    <property type="term" value="F:monooxygenase activity"/>
    <property type="evidence" value="ECO:0007669"/>
    <property type="project" value="UniProtKB-KW"/>
</dbReference>
<dbReference type="PaxDb" id="4577-GRMZM2G140448_P01"/>
<dbReference type="InParanoid" id="A0A1D6J2H9"/>
<organism evidence="9">
    <name type="scientific">Zea mays</name>
    <name type="common">Maize</name>
    <dbReference type="NCBI Taxonomy" id="4577"/>
    <lineage>
        <taxon>Eukaryota</taxon>
        <taxon>Viridiplantae</taxon>
        <taxon>Streptophyta</taxon>
        <taxon>Embryophyta</taxon>
        <taxon>Tracheophyta</taxon>
        <taxon>Spermatophyta</taxon>
        <taxon>Magnoliopsida</taxon>
        <taxon>Liliopsida</taxon>
        <taxon>Poales</taxon>
        <taxon>Poaceae</taxon>
        <taxon>PACMAD clade</taxon>
        <taxon>Panicoideae</taxon>
        <taxon>Andropogonodae</taxon>
        <taxon>Andropogoneae</taxon>
        <taxon>Tripsacinae</taxon>
        <taxon>Zea</taxon>
    </lineage>
</organism>
<gene>
    <name evidence="9" type="ORF">ZEAMMB73_Zm00001d024875</name>
</gene>
<dbReference type="GO" id="GO:0016705">
    <property type="term" value="F:oxidoreductase activity, acting on paired donors, with incorporation or reduction of molecular oxygen"/>
    <property type="evidence" value="ECO:0007669"/>
    <property type="project" value="InterPro"/>
</dbReference>
<dbReference type="Pfam" id="PF00067">
    <property type="entry name" value="p450"/>
    <property type="match status" value="2"/>
</dbReference>
<dbReference type="PRINTS" id="PR00385">
    <property type="entry name" value="P450"/>
</dbReference>
<evidence type="ECO:0000256" key="5">
    <source>
        <dbReference type="ARBA" id="ARBA00023004"/>
    </source>
</evidence>
<evidence type="ECO:0000256" key="1">
    <source>
        <dbReference type="ARBA" id="ARBA00010617"/>
    </source>
</evidence>
<keyword evidence="5 7" id="KW-0408">Iron</keyword>
<dbReference type="SMR" id="A0A1D6J2H9"/>
<evidence type="ECO:0000313" key="9">
    <source>
        <dbReference type="EMBL" id="AQK42246.1"/>
    </source>
</evidence>
<evidence type="ECO:0000256" key="6">
    <source>
        <dbReference type="ARBA" id="ARBA00023033"/>
    </source>
</evidence>
<dbReference type="FunFam" id="1.10.630.10:FF:000043">
    <property type="entry name" value="Cytochrome P450 99A2"/>
    <property type="match status" value="1"/>
</dbReference>
<dbReference type="eggNOG" id="KOG0156">
    <property type="taxonomic scope" value="Eukaryota"/>
</dbReference>
<dbReference type="InterPro" id="IPR017972">
    <property type="entry name" value="Cyt_P450_CS"/>
</dbReference>
<comment type="cofactor">
    <cofactor evidence="7">
        <name>heme</name>
        <dbReference type="ChEBI" id="CHEBI:30413"/>
    </cofactor>
</comment>
<keyword evidence="2 7" id="KW-0349">Heme</keyword>
<dbReference type="InterPro" id="IPR001128">
    <property type="entry name" value="Cyt_P450"/>
</dbReference>
<protein>
    <submittedName>
        <fullName evidence="9">Putative cytochrome P450 superfamily protein</fullName>
    </submittedName>
</protein>
<dbReference type="Gene3D" id="1.10.630.10">
    <property type="entry name" value="Cytochrome P450"/>
    <property type="match status" value="1"/>
</dbReference>
<name>A0A1D6J2H9_MAIZE</name>
<dbReference type="IntAct" id="A0A1D6J2H9">
    <property type="interactions" value="1"/>
</dbReference>
<feature type="binding site" description="axial binding residue" evidence="7">
    <location>
        <position position="482"/>
    </location>
    <ligand>
        <name>heme</name>
        <dbReference type="ChEBI" id="CHEBI:30413"/>
    </ligand>
    <ligandPart>
        <name>Fe</name>
        <dbReference type="ChEBI" id="CHEBI:18248"/>
    </ligandPart>
</feature>
<reference evidence="9" key="1">
    <citation type="submission" date="2015-12" db="EMBL/GenBank/DDBJ databases">
        <title>Update maize B73 reference genome by single molecule sequencing technologies.</title>
        <authorList>
            <consortium name="Maize Genome Sequencing Project"/>
            <person name="Ware D."/>
        </authorList>
    </citation>
    <scope>NUCLEOTIDE SEQUENCE</scope>
    <source>
        <tissue evidence="9">Seedling</tissue>
    </source>
</reference>
<dbReference type="AlphaFoldDB" id="A0A1D6J2H9"/>
<dbReference type="PRINTS" id="PR00463">
    <property type="entry name" value="EP450I"/>
</dbReference>
<evidence type="ECO:0000256" key="8">
    <source>
        <dbReference type="RuleBase" id="RU000461"/>
    </source>
</evidence>
<keyword evidence="3 7" id="KW-0479">Metal-binding</keyword>
<dbReference type="PROSITE" id="PS00086">
    <property type="entry name" value="CYTOCHROME_P450"/>
    <property type="match status" value="1"/>
</dbReference>
<dbReference type="STRING" id="4577.A0A1D6J2H9"/>
<dbReference type="InterPro" id="IPR002401">
    <property type="entry name" value="Cyt_P450_E_grp-I"/>
</dbReference>
<sequence length="544" mass="59930">MELNSDTLLFLTTIISAAILVVCSLSRRKPSPGPKKKRPPGPWRLPLIGNLLHLATSQPHVALRDLARKHGPVMYLRLGQIDAVVISSPAAAQEVLRDKDVAFASRPNLLVADIILYGSMDMSFAPYGAYWRMLRKLCMSELLSTHKVRQLLAVRDSETISLVRKVRAAGGQSGEPVNLGRLVLSCSMAITGRATFGQLCGDELMSVVDVAVLYGGGFCAGDLFPSLSFVDVVTGLTRRLWRARRHLDGIFDKIIAECEARQRQAKTTTGTTNGDGDGLLSVLLRIRDEGETGISMTSIKAILFVSAVKYIYGAAESCLSSSKSQFLLIDHQDMLAGGTETTSSAAEWIMSELMRNPEAMAKAQAEVRRVLDGKSPQDHEGQMDKLSYTRMVVKEGLRLHPVFPLLLPRLCRETCDVGGFEVAQGTKVIVNAWALARSPEHWKHPEEFWPERFADDTSVAAAADYVGSQFEYIPFGSGRRMCPGNTFGLAALELMVARLLYYFDWSLPDGMRPDELDMDTVVGSTMRRRNHLHLVASPCKEIES</sequence>
<dbReference type="CDD" id="cd11072">
    <property type="entry name" value="CYP71-like"/>
    <property type="match status" value="1"/>
</dbReference>
<dbReference type="InterPro" id="IPR036396">
    <property type="entry name" value="Cyt_P450_sf"/>
</dbReference>
<proteinExistence type="inferred from homology"/>
<evidence type="ECO:0000256" key="7">
    <source>
        <dbReference type="PIRSR" id="PIRSR602401-1"/>
    </source>
</evidence>
<evidence type="ECO:0000256" key="2">
    <source>
        <dbReference type="ARBA" id="ARBA00022617"/>
    </source>
</evidence>